<dbReference type="OrthoDB" id="423534at2759"/>
<dbReference type="Pfam" id="PF08507">
    <property type="entry name" value="COPI_assoc"/>
    <property type="match status" value="1"/>
</dbReference>
<feature type="transmembrane region" description="Helical" evidence="5">
    <location>
        <begin position="7"/>
        <end position="27"/>
    </location>
</feature>
<evidence type="ECO:0000256" key="3">
    <source>
        <dbReference type="ARBA" id="ARBA00022989"/>
    </source>
</evidence>
<dbReference type="PANTHER" id="PTHR28128">
    <property type="entry name" value="GOLGI APPARATUS MEMBRANE PROTEIN TVP15"/>
    <property type="match status" value="1"/>
</dbReference>
<dbReference type="Proteomes" id="UP000275078">
    <property type="component" value="Unassembled WGS sequence"/>
</dbReference>
<dbReference type="GO" id="GO:0000139">
    <property type="term" value="C:Golgi membrane"/>
    <property type="evidence" value="ECO:0007669"/>
    <property type="project" value="TreeGrafter"/>
</dbReference>
<evidence type="ECO:0000313" key="6">
    <source>
        <dbReference type="EMBL" id="RPA86852.1"/>
    </source>
</evidence>
<keyword evidence="7" id="KW-1185">Reference proteome</keyword>
<proteinExistence type="predicted"/>
<keyword evidence="4 5" id="KW-0472">Membrane</keyword>
<keyword evidence="3 5" id="KW-1133">Transmembrane helix</keyword>
<name>A0A3N4IL35_ASCIM</name>
<evidence type="ECO:0000256" key="5">
    <source>
        <dbReference type="SAM" id="Phobius"/>
    </source>
</evidence>
<feature type="transmembrane region" description="Helical" evidence="5">
    <location>
        <begin position="33"/>
        <end position="52"/>
    </location>
</feature>
<evidence type="ECO:0000313" key="7">
    <source>
        <dbReference type="Proteomes" id="UP000275078"/>
    </source>
</evidence>
<organism evidence="6 7">
    <name type="scientific">Ascobolus immersus RN42</name>
    <dbReference type="NCBI Taxonomy" id="1160509"/>
    <lineage>
        <taxon>Eukaryota</taxon>
        <taxon>Fungi</taxon>
        <taxon>Dikarya</taxon>
        <taxon>Ascomycota</taxon>
        <taxon>Pezizomycotina</taxon>
        <taxon>Pezizomycetes</taxon>
        <taxon>Pezizales</taxon>
        <taxon>Ascobolaceae</taxon>
        <taxon>Ascobolus</taxon>
    </lineage>
</organism>
<comment type="subcellular location">
    <subcellularLocation>
        <location evidence="1">Membrane</location>
        <topology evidence="1">Multi-pass membrane protein</topology>
    </subcellularLocation>
</comment>
<evidence type="ECO:0000256" key="4">
    <source>
        <dbReference type="ARBA" id="ARBA00023136"/>
    </source>
</evidence>
<dbReference type="GO" id="GO:0016192">
    <property type="term" value="P:vesicle-mediated transport"/>
    <property type="evidence" value="ECO:0007669"/>
    <property type="project" value="TreeGrafter"/>
</dbReference>
<evidence type="ECO:0000256" key="2">
    <source>
        <dbReference type="ARBA" id="ARBA00022692"/>
    </source>
</evidence>
<keyword evidence="2 5" id="KW-0812">Transmembrane</keyword>
<protein>
    <submittedName>
        <fullName evidence="6">COPI associated</fullName>
    </submittedName>
</protein>
<feature type="transmembrane region" description="Helical" evidence="5">
    <location>
        <begin position="90"/>
        <end position="109"/>
    </location>
</feature>
<feature type="transmembrane region" description="Helical" evidence="5">
    <location>
        <begin position="64"/>
        <end position="84"/>
    </location>
</feature>
<dbReference type="AlphaFoldDB" id="A0A3N4IL35"/>
<dbReference type="STRING" id="1160509.A0A3N4IL35"/>
<evidence type="ECO:0000256" key="1">
    <source>
        <dbReference type="ARBA" id="ARBA00004141"/>
    </source>
</evidence>
<dbReference type="EMBL" id="ML119648">
    <property type="protein sequence ID" value="RPA86852.1"/>
    <property type="molecule type" value="Genomic_DNA"/>
</dbReference>
<sequence>MDFSQIFRLVNIAVGAFMVLGGLSQYFPISIQSGIVGSFVILFGLGTALLEFQQNPIIAKYASFMYSFIGRGVFYLFAGAILMHDHWMRYTSGVIIAAVGVAYIVLEWIPSIEPPESMRDQPWDGEQV</sequence>
<dbReference type="InterPro" id="IPR013714">
    <property type="entry name" value="Golgi_TVP15"/>
</dbReference>
<gene>
    <name evidence="6" type="ORF">BJ508DRAFT_411026</name>
</gene>
<reference evidence="6 7" key="1">
    <citation type="journal article" date="2018" name="Nat. Ecol. Evol.">
        <title>Pezizomycetes genomes reveal the molecular basis of ectomycorrhizal truffle lifestyle.</title>
        <authorList>
            <person name="Murat C."/>
            <person name="Payen T."/>
            <person name="Noel B."/>
            <person name="Kuo A."/>
            <person name="Morin E."/>
            <person name="Chen J."/>
            <person name="Kohler A."/>
            <person name="Krizsan K."/>
            <person name="Balestrini R."/>
            <person name="Da Silva C."/>
            <person name="Montanini B."/>
            <person name="Hainaut M."/>
            <person name="Levati E."/>
            <person name="Barry K.W."/>
            <person name="Belfiori B."/>
            <person name="Cichocki N."/>
            <person name="Clum A."/>
            <person name="Dockter R.B."/>
            <person name="Fauchery L."/>
            <person name="Guy J."/>
            <person name="Iotti M."/>
            <person name="Le Tacon F."/>
            <person name="Lindquist E.A."/>
            <person name="Lipzen A."/>
            <person name="Malagnac F."/>
            <person name="Mello A."/>
            <person name="Molinier V."/>
            <person name="Miyauchi S."/>
            <person name="Poulain J."/>
            <person name="Riccioni C."/>
            <person name="Rubini A."/>
            <person name="Sitrit Y."/>
            <person name="Splivallo R."/>
            <person name="Traeger S."/>
            <person name="Wang M."/>
            <person name="Zifcakova L."/>
            <person name="Wipf D."/>
            <person name="Zambonelli A."/>
            <person name="Paolocci F."/>
            <person name="Nowrousian M."/>
            <person name="Ottonello S."/>
            <person name="Baldrian P."/>
            <person name="Spatafora J.W."/>
            <person name="Henrissat B."/>
            <person name="Nagy L.G."/>
            <person name="Aury J.M."/>
            <person name="Wincker P."/>
            <person name="Grigoriev I.V."/>
            <person name="Bonfante P."/>
            <person name="Martin F.M."/>
        </authorList>
    </citation>
    <scope>NUCLEOTIDE SEQUENCE [LARGE SCALE GENOMIC DNA]</scope>
    <source>
        <strain evidence="6 7">RN42</strain>
    </source>
</reference>
<accession>A0A3N4IL35</accession>
<dbReference type="PANTHER" id="PTHR28128:SF1">
    <property type="entry name" value="GOLGI APPARATUS MEMBRANE PROTEIN TVP15"/>
    <property type="match status" value="1"/>
</dbReference>